<dbReference type="PRINTS" id="PR00035">
    <property type="entry name" value="HTHGNTR"/>
</dbReference>
<evidence type="ECO:0000256" key="3">
    <source>
        <dbReference type="ARBA" id="ARBA00023163"/>
    </source>
</evidence>
<reference evidence="5 6" key="2">
    <citation type="submission" date="2015-02" db="EMBL/GenBank/DDBJ databases">
        <title>The complete genome of Sphingomonas hengshuiensis sp. WHSC-8 isolated from soil of Hengshui Lake.</title>
        <authorList>
            <person name="Wei S."/>
            <person name="Guo J."/>
            <person name="Su C."/>
            <person name="Wu R."/>
            <person name="Zhang Z."/>
            <person name="Liang K."/>
            <person name="Li H."/>
            <person name="Wang T."/>
            <person name="Liu H."/>
            <person name="Zhang C."/>
            <person name="Li Z."/>
            <person name="Wang Q."/>
            <person name="Meng J."/>
        </authorList>
    </citation>
    <scope>NUCLEOTIDE SEQUENCE [LARGE SCALE GENOMIC DNA]</scope>
    <source>
        <strain evidence="5 6">WHSC-8</strain>
    </source>
</reference>
<dbReference type="InterPro" id="IPR000524">
    <property type="entry name" value="Tscrpt_reg_HTH_GntR"/>
</dbReference>
<dbReference type="InterPro" id="IPR011711">
    <property type="entry name" value="GntR_C"/>
</dbReference>
<dbReference type="CDD" id="cd07377">
    <property type="entry name" value="WHTH_GntR"/>
    <property type="match status" value="1"/>
</dbReference>
<dbReference type="Proteomes" id="UP000032300">
    <property type="component" value="Chromosome"/>
</dbReference>
<name>A0A7U5CV23_9SPHN</name>
<dbReference type="KEGG" id="sphi:TS85_12275"/>
<evidence type="ECO:0000256" key="2">
    <source>
        <dbReference type="ARBA" id="ARBA00023125"/>
    </source>
</evidence>
<dbReference type="PROSITE" id="PS50949">
    <property type="entry name" value="HTH_GNTR"/>
    <property type="match status" value="1"/>
</dbReference>
<proteinExistence type="predicted"/>
<evidence type="ECO:0000259" key="4">
    <source>
        <dbReference type="PROSITE" id="PS50949"/>
    </source>
</evidence>
<dbReference type="SMART" id="SM00345">
    <property type="entry name" value="HTH_GNTR"/>
    <property type="match status" value="1"/>
</dbReference>
<feature type="domain" description="HTH gntR-type" evidence="4">
    <location>
        <begin position="8"/>
        <end position="75"/>
    </location>
</feature>
<keyword evidence="3" id="KW-0804">Transcription</keyword>
<dbReference type="InterPro" id="IPR036390">
    <property type="entry name" value="WH_DNA-bd_sf"/>
</dbReference>
<keyword evidence="2" id="KW-0238">DNA-binding</keyword>
<dbReference type="PANTHER" id="PTHR43537">
    <property type="entry name" value="TRANSCRIPTIONAL REGULATOR, GNTR FAMILY"/>
    <property type="match status" value="1"/>
</dbReference>
<reference evidence="5 6" key="1">
    <citation type="journal article" date="2015" name="Int. J. Syst. Evol. Microbiol.">
        <title>Sphingomonas hengshuiensis sp. nov., isolated from lake wetland.</title>
        <authorList>
            <person name="Wei S."/>
            <person name="Wang T."/>
            <person name="Liu H."/>
            <person name="Zhang C."/>
            <person name="Guo J."/>
            <person name="Wang Q."/>
            <person name="Liang K."/>
            <person name="Zhang Z."/>
        </authorList>
    </citation>
    <scope>NUCLEOTIDE SEQUENCE [LARGE SCALE GENOMIC DNA]</scope>
    <source>
        <strain evidence="5 6">WHSC-8</strain>
    </source>
</reference>
<dbReference type="Pfam" id="PF07729">
    <property type="entry name" value="FCD"/>
    <property type="match status" value="1"/>
</dbReference>
<dbReference type="GO" id="GO:0003677">
    <property type="term" value="F:DNA binding"/>
    <property type="evidence" value="ECO:0007669"/>
    <property type="project" value="UniProtKB-KW"/>
</dbReference>
<sequence>MSEGGVKTSLVQQVYTVIMESLDSGALQGGSRIVASELASRLGVSRAPVREALAVLAGQGLVELLADRGARLRPMSRRDLAGVYEISGPVAAVGVRAAAARIGEGNNAARVEAAMDRIRVARQFAAGVEFYLVLNDFHYLINEIAEKPSVDMVLRAINIEYWNRLLAQAIDLKVHADRYVRNYARLTDAVLAGDGRAAEAVMLSHVEWCASLLSSEG</sequence>
<dbReference type="InterPro" id="IPR008920">
    <property type="entry name" value="TF_FadR/GntR_C"/>
</dbReference>
<dbReference type="InterPro" id="IPR036388">
    <property type="entry name" value="WH-like_DNA-bd_sf"/>
</dbReference>
<dbReference type="SUPFAM" id="SSF48008">
    <property type="entry name" value="GntR ligand-binding domain-like"/>
    <property type="match status" value="1"/>
</dbReference>
<protein>
    <submittedName>
        <fullName evidence="5">GntR family transcriptional regulator</fullName>
    </submittedName>
</protein>
<evidence type="ECO:0000313" key="5">
    <source>
        <dbReference type="EMBL" id="AJP74477.1"/>
    </source>
</evidence>
<dbReference type="Gene3D" id="1.20.120.530">
    <property type="entry name" value="GntR ligand-binding domain-like"/>
    <property type="match status" value="1"/>
</dbReference>
<dbReference type="SUPFAM" id="SSF46785">
    <property type="entry name" value="Winged helix' DNA-binding domain"/>
    <property type="match status" value="1"/>
</dbReference>
<dbReference type="EMBL" id="CP010836">
    <property type="protein sequence ID" value="AJP74477.1"/>
    <property type="molecule type" value="Genomic_DNA"/>
</dbReference>
<dbReference type="Pfam" id="PF00392">
    <property type="entry name" value="GntR"/>
    <property type="match status" value="1"/>
</dbReference>
<keyword evidence="6" id="KW-1185">Reference proteome</keyword>
<dbReference type="SMART" id="SM00895">
    <property type="entry name" value="FCD"/>
    <property type="match status" value="1"/>
</dbReference>
<dbReference type="PANTHER" id="PTHR43537:SF45">
    <property type="entry name" value="GNTR FAMILY REGULATORY PROTEIN"/>
    <property type="match status" value="1"/>
</dbReference>
<dbReference type="OrthoDB" id="9812290at2"/>
<evidence type="ECO:0000313" key="6">
    <source>
        <dbReference type="Proteomes" id="UP000032300"/>
    </source>
</evidence>
<dbReference type="GO" id="GO:0003700">
    <property type="term" value="F:DNA-binding transcription factor activity"/>
    <property type="evidence" value="ECO:0007669"/>
    <property type="project" value="InterPro"/>
</dbReference>
<organism evidence="5 6">
    <name type="scientific">Sphingomonas hengshuiensis</name>
    <dbReference type="NCBI Taxonomy" id="1609977"/>
    <lineage>
        <taxon>Bacteria</taxon>
        <taxon>Pseudomonadati</taxon>
        <taxon>Pseudomonadota</taxon>
        <taxon>Alphaproteobacteria</taxon>
        <taxon>Sphingomonadales</taxon>
        <taxon>Sphingomonadaceae</taxon>
        <taxon>Sphingomonas</taxon>
    </lineage>
</organism>
<dbReference type="AlphaFoldDB" id="A0A7U5CV23"/>
<dbReference type="Gene3D" id="1.10.10.10">
    <property type="entry name" value="Winged helix-like DNA-binding domain superfamily/Winged helix DNA-binding domain"/>
    <property type="match status" value="1"/>
</dbReference>
<gene>
    <name evidence="5" type="ORF">TS85_12275</name>
</gene>
<accession>A0A7U5CV23</accession>
<keyword evidence="1" id="KW-0805">Transcription regulation</keyword>
<evidence type="ECO:0000256" key="1">
    <source>
        <dbReference type="ARBA" id="ARBA00023015"/>
    </source>
</evidence>